<dbReference type="RefSeq" id="WP_119928386.1">
    <property type="nucleotide sequence ID" value="NZ_QZEY01000008.1"/>
</dbReference>
<dbReference type="Gene3D" id="3.30.565.10">
    <property type="entry name" value="Histidine kinase-like ATPase, C-terminal domain"/>
    <property type="match status" value="1"/>
</dbReference>
<dbReference type="InterPro" id="IPR036890">
    <property type="entry name" value="HATPase_C_sf"/>
</dbReference>
<keyword evidence="3" id="KW-0067">ATP-binding</keyword>
<dbReference type="AlphaFoldDB" id="A0A3A4AYP0"/>
<dbReference type="Proteomes" id="UP000265768">
    <property type="component" value="Unassembled WGS sequence"/>
</dbReference>
<protein>
    <submittedName>
        <fullName evidence="3">ATP-binding protein</fullName>
    </submittedName>
</protein>
<dbReference type="SUPFAM" id="SSF55874">
    <property type="entry name" value="ATPase domain of HSP90 chaperone/DNA topoisomerase II/histidine kinase"/>
    <property type="match status" value="1"/>
</dbReference>
<accession>A0A3A4AYP0</accession>
<keyword evidence="4" id="KW-1185">Reference proteome</keyword>
<dbReference type="GO" id="GO:0004674">
    <property type="term" value="F:protein serine/threonine kinase activity"/>
    <property type="evidence" value="ECO:0007669"/>
    <property type="project" value="UniProtKB-KW"/>
</dbReference>
<gene>
    <name evidence="3" type="ORF">D5H75_22015</name>
</gene>
<evidence type="ECO:0000256" key="1">
    <source>
        <dbReference type="ARBA" id="ARBA00022527"/>
    </source>
</evidence>
<dbReference type="PANTHER" id="PTHR35526:SF3">
    <property type="entry name" value="ANTI-SIGMA-F FACTOR RSBW"/>
    <property type="match status" value="1"/>
</dbReference>
<proteinExistence type="predicted"/>
<dbReference type="CDD" id="cd16936">
    <property type="entry name" value="HATPase_RsbW-like"/>
    <property type="match status" value="1"/>
</dbReference>
<reference evidence="3 4" key="1">
    <citation type="submission" date="2018-09" db="EMBL/GenBank/DDBJ databases">
        <title>YIM 75507 draft genome.</title>
        <authorList>
            <person name="Tang S."/>
            <person name="Feng Y."/>
        </authorList>
    </citation>
    <scope>NUCLEOTIDE SEQUENCE [LARGE SCALE GENOMIC DNA]</scope>
    <source>
        <strain evidence="3 4">YIM 75507</strain>
    </source>
</reference>
<dbReference type="Pfam" id="PF13581">
    <property type="entry name" value="HATPase_c_2"/>
    <property type="match status" value="1"/>
</dbReference>
<dbReference type="OrthoDB" id="3185978at2"/>
<keyword evidence="1" id="KW-0723">Serine/threonine-protein kinase</keyword>
<feature type="domain" description="Histidine kinase/HSP90-like ATPase" evidence="2">
    <location>
        <begin position="10"/>
        <end position="129"/>
    </location>
</feature>
<dbReference type="GO" id="GO:0005524">
    <property type="term" value="F:ATP binding"/>
    <property type="evidence" value="ECO:0007669"/>
    <property type="project" value="UniProtKB-KW"/>
</dbReference>
<organism evidence="3 4">
    <name type="scientific">Bailinhaonella thermotolerans</name>
    <dbReference type="NCBI Taxonomy" id="1070861"/>
    <lineage>
        <taxon>Bacteria</taxon>
        <taxon>Bacillati</taxon>
        <taxon>Actinomycetota</taxon>
        <taxon>Actinomycetes</taxon>
        <taxon>Streptosporangiales</taxon>
        <taxon>Streptosporangiaceae</taxon>
        <taxon>Bailinhaonella</taxon>
    </lineage>
</organism>
<evidence type="ECO:0000313" key="3">
    <source>
        <dbReference type="EMBL" id="RJL30963.1"/>
    </source>
</evidence>
<dbReference type="EMBL" id="QZEY01000008">
    <property type="protein sequence ID" value="RJL30963.1"/>
    <property type="molecule type" value="Genomic_DNA"/>
</dbReference>
<dbReference type="PANTHER" id="PTHR35526">
    <property type="entry name" value="ANTI-SIGMA-F FACTOR RSBW-RELATED"/>
    <property type="match status" value="1"/>
</dbReference>
<evidence type="ECO:0000313" key="4">
    <source>
        <dbReference type="Proteomes" id="UP000265768"/>
    </source>
</evidence>
<dbReference type="InterPro" id="IPR050267">
    <property type="entry name" value="Anti-sigma-factor_SerPK"/>
</dbReference>
<sequence length="151" mass="16335">MDIRFSLTLPREPAGIPVVRRLLGDALRSVGVAEECVADILLATSEACSNAVRHGGPTARYDVDFRLDGGRCVLKIRDRGRGLSVVPDEMVPPPPEAENGRGIQIMKAVVDDVAFEDTPGAGTTVWLRKHLAWQEDAPLPQLERELAALAS</sequence>
<keyword evidence="1" id="KW-0418">Kinase</keyword>
<keyword evidence="3" id="KW-0547">Nucleotide-binding</keyword>
<evidence type="ECO:0000259" key="2">
    <source>
        <dbReference type="Pfam" id="PF13581"/>
    </source>
</evidence>
<comment type="caution">
    <text evidence="3">The sequence shown here is derived from an EMBL/GenBank/DDBJ whole genome shotgun (WGS) entry which is preliminary data.</text>
</comment>
<name>A0A3A4AYP0_9ACTN</name>
<keyword evidence="1" id="KW-0808">Transferase</keyword>
<dbReference type="InterPro" id="IPR003594">
    <property type="entry name" value="HATPase_dom"/>
</dbReference>